<dbReference type="OrthoDB" id="9808843at2"/>
<dbReference type="GO" id="GO:0006355">
    <property type="term" value="P:regulation of DNA-templated transcription"/>
    <property type="evidence" value="ECO:0007669"/>
    <property type="project" value="InterPro"/>
</dbReference>
<dbReference type="eggNOG" id="COG2197">
    <property type="taxonomic scope" value="Bacteria"/>
</dbReference>
<dbReference type="KEGG" id="pdx:Psed_4886"/>
<dbReference type="InterPro" id="IPR000792">
    <property type="entry name" value="Tscrpt_reg_LuxR_C"/>
</dbReference>
<dbReference type="InterPro" id="IPR016032">
    <property type="entry name" value="Sig_transdc_resp-reg_C-effctor"/>
</dbReference>
<dbReference type="EMBL" id="CP002593">
    <property type="protein sequence ID" value="AEA27029.1"/>
    <property type="molecule type" value="Genomic_DNA"/>
</dbReference>
<feature type="domain" description="HTH luxR-type" evidence="4">
    <location>
        <begin position="140"/>
        <end position="205"/>
    </location>
</feature>
<dbReference type="Pfam" id="PF00196">
    <property type="entry name" value="GerE"/>
    <property type="match status" value="1"/>
</dbReference>
<organism evidence="5 6">
    <name type="scientific">Pseudonocardia dioxanivorans (strain ATCC 55486 / DSM 44775 / JCM 13855 / CB1190)</name>
    <dbReference type="NCBI Taxonomy" id="675635"/>
    <lineage>
        <taxon>Bacteria</taxon>
        <taxon>Bacillati</taxon>
        <taxon>Actinomycetota</taxon>
        <taxon>Actinomycetes</taxon>
        <taxon>Pseudonocardiales</taxon>
        <taxon>Pseudonocardiaceae</taxon>
        <taxon>Pseudonocardia</taxon>
    </lineage>
</organism>
<evidence type="ECO:0000313" key="6">
    <source>
        <dbReference type="Proteomes" id="UP000007809"/>
    </source>
</evidence>
<protein>
    <submittedName>
        <fullName evidence="5">Transcriptional regulator, LuxR family</fullName>
    </submittedName>
</protein>
<evidence type="ECO:0000256" key="1">
    <source>
        <dbReference type="ARBA" id="ARBA00023015"/>
    </source>
</evidence>
<dbReference type="PANTHER" id="PTHR43214">
    <property type="entry name" value="TWO-COMPONENT RESPONSE REGULATOR"/>
    <property type="match status" value="1"/>
</dbReference>
<dbReference type="GO" id="GO:0003677">
    <property type="term" value="F:DNA binding"/>
    <property type="evidence" value="ECO:0007669"/>
    <property type="project" value="UniProtKB-KW"/>
</dbReference>
<dbReference type="SUPFAM" id="SSF46894">
    <property type="entry name" value="C-terminal effector domain of the bipartite response regulators"/>
    <property type="match status" value="1"/>
</dbReference>
<evidence type="ECO:0000313" key="5">
    <source>
        <dbReference type="EMBL" id="AEA27029.1"/>
    </source>
</evidence>
<dbReference type="AlphaFoldDB" id="F4CLH6"/>
<dbReference type="InterPro" id="IPR039420">
    <property type="entry name" value="WalR-like"/>
</dbReference>
<keyword evidence="2" id="KW-0238">DNA-binding</keyword>
<keyword evidence="3" id="KW-0804">Transcription</keyword>
<dbReference type="HOGENOM" id="CLU_000445_90_10_11"/>
<dbReference type="Gene3D" id="3.40.50.2300">
    <property type="match status" value="1"/>
</dbReference>
<dbReference type="InterPro" id="IPR011006">
    <property type="entry name" value="CheY-like_superfamily"/>
</dbReference>
<dbReference type="STRING" id="675635.Psed_4886"/>
<evidence type="ECO:0000256" key="3">
    <source>
        <dbReference type="ARBA" id="ARBA00023163"/>
    </source>
</evidence>
<dbReference type="CDD" id="cd06170">
    <property type="entry name" value="LuxR_C_like"/>
    <property type="match status" value="1"/>
</dbReference>
<dbReference type="PRINTS" id="PR00038">
    <property type="entry name" value="HTHLUXR"/>
</dbReference>
<keyword evidence="6" id="KW-1185">Reference proteome</keyword>
<dbReference type="RefSeq" id="WP_013676935.1">
    <property type="nucleotide sequence ID" value="NC_015312.1"/>
</dbReference>
<dbReference type="PROSITE" id="PS50043">
    <property type="entry name" value="HTH_LUXR_2"/>
    <property type="match status" value="1"/>
</dbReference>
<reference evidence="5 6" key="1">
    <citation type="journal article" date="2011" name="J. Bacteriol.">
        <title>Genome sequence of the 1,4-dioxane-degrading Pseudonocardia dioxanivorans strain CB1190.</title>
        <authorList>
            <person name="Sales C.M."/>
            <person name="Mahendra S."/>
            <person name="Grostern A."/>
            <person name="Parales R.E."/>
            <person name="Goodwin L.A."/>
            <person name="Woyke T."/>
            <person name="Nolan M."/>
            <person name="Lapidus A."/>
            <person name="Chertkov O."/>
            <person name="Ovchinnikova G."/>
            <person name="Sczyrba A."/>
            <person name="Alvarez-Cohen L."/>
        </authorList>
    </citation>
    <scope>NUCLEOTIDE SEQUENCE [LARGE SCALE GENOMIC DNA]</scope>
    <source>
        <strain evidence="6">ATCC 55486 / DSM 44775 / JCM 13855 / CB1190</strain>
    </source>
</reference>
<dbReference type="SUPFAM" id="SSF52172">
    <property type="entry name" value="CheY-like"/>
    <property type="match status" value="1"/>
</dbReference>
<evidence type="ECO:0000256" key="2">
    <source>
        <dbReference type="ARBA" id="ARBA00023125"/>
    </source>
</evidence>
<dbReference type="PANTHER" id="PTHR43214:SF24">
    <property type="entry name" value="TRANSCRIPTIONAL REGULATORY PROTEIN NARL-RELATED"/>
    <property type="match status" value="1"/>
</dbReference>
<dbReference type="SMART" id="SM00421">
    <property type="entry name" value="HTH_LUXR"/>
    <property type="match status" value="1"/>
</dbReference>
<gene>
    <name evidence="5" type="ordered locus">Psed_4886</name>
</gene>
<accession>F4CLH6</accession>
<evidence type="ECO:0000259" key="4">
    <source>
        <dbReference type="PROSITE" id="PS50043"/>
    </source>
</evidence>
<dbReference type="Proteomes" id="UP000007809">
    <property type="component" value="Chromosome"/>
</dbReference>
<name>F4CLH6_PSEUX</name>
<keyword evidence="1" id="KW-0805">Transcription regulation</keyword>
<proteinExistence type="predicted"/>
<sequence>MIVVVNIAAPPVVRHGLDRMCETMRDITVVADAADLCTGIRLVDELRPDVVVVDLPCAARRPDKAAALRELTARTVAVVALLSPILPQAHVDDLFDLGVLGAVNNDTDAAGLGQAITAVSRGGRLCAAGPRHARQRLRAVADRGENLTDKEIDVLALVAAGLSNQEIGETLLISENTAKFHVGNVIRKFGAKRRGELAHLAAADGIFGRRSTPDQQKRRVDSEKV</sequence>